<protein>
    <submittedName>
        <fullName evidence="3">Group 1 glycosyl transferase</fullName>
    </submittedName>
</protein>
<evidence type="ECO:0000259" key="2">
    <source>
        <dbReference type="Pfam" id="PF13439"/>
    </source>
</evidence>
<dbReference type="GO" id="GO:0016757">
    <property type="term" value="F:glycosyltransferase activity"/>
    <property type="evidence" value="ECO:0007669"/>
    <property type="project" value="InterPro"/>
</dbReference>
<accession>A0A0G4B4B2</accession>
<evidence type="ECO:0000313" key="4">
    <source>
        <dbReference type="Proteomes" id="UP000035648"/>
    </source>
</evidence>
<keyword evidence="3" id="KW-0808">Transferase</keyword>
<dbReference type="CDD" id="cd03802">
    <property type="entry name" value="GT4_AviGT4-like"/>
    <property type="match status" value="1"/>
</dbReference>
<organism evidence="3 4">
    <name type="scientific">Berkelbacteria bacterium GW2011_GWE1_39_12</name>
    <dbReference type="NCBI Taxonomy" id="1618337"/>
    <lineage>
        <taxon>Bacteria</taxon>
        <taxon>Candidatus Berkelbacteria</taxon>
    </lineage>
</organism>
<feature type="domain" description="Glycosyl transferase family 1" evidence="1">
    <location>
        <begin position="201"/>
        <end position="331"/>
    </location>
</feature>
<evidence type="ECO:0000313" key="3">
    <source>
        <dbReference type="EMBL" id="AKM82445.1"/>
    </source>
</evidence>
<dbReference type="PANTHER" id="PTHR12526:SF595">
    <property type="entry name" value="BLL5217 PROTEIN"/>
    <property type="match status" value="1"/>
</dbReference>
<name>A0A0G4B4B2_9BACT</name>
<dbReference type="InterPro" id="IPR028098">
    <property type="entry name" value="Glyco_trans_4-like_N"/>
</dbReference>
<evidence type="ECO:0000259" key="1">
    <source>
        <dbReference type="Pfam" id="PF00534"/>
    </source>
</evidence>
<dbReference type="KEGG" id="bbgw:UT28_C0001G0645"/>
<reference evidence="3 4" key="1">
    <citation type="journal article" date="2015" name="Nature">
        <title>rRNA introns, odd ribosomes, and small enigmatic genomes across a large radiation of phyla.</title>
        <authorList>
            <person name="Brown C.T."/>
            <person name="Hug L.A."/>
            <person name="Thomas B.C."/>
            <person name="Sharon I."/>
            <person name="Castelle C.J."/>
            <person name="Singh A."/>
            <person name="Wilkins M.J."/>
            <person name="Williams K.H."/>
            <person name="Banfield J.F."/>
        </authorList>
    </citation>
    <scope>NUCLEOTIDE SEQUENCE [LARGE SCALE GENOMIC DNA]</scope>
</reference>
<dbReference type="Pfam" id="PF13439">
    <property type="entry name" value="Glyco_transf_4"/>
    <property type="match status" value="1"/>
</dbReference>
<proteinExistence type="predicted"/>
<dbReference type="STRING" id="1618337.UT28_C0001G0645"/>
<dbReference type="Gene3D" id="3.40.50.2000">
    <property type="entry name" value="Glycogen Phosphorylase B"/>
    <property type="match status" value="2"/>
</dbReference>
<dbReference type="SUPFAM" id="SSF53756">
    <property type="entry name" value="UDP-Glycosyltransferase/glycogen phosphorylase"/>
    <property type="match status" value="1"/>
</dbReference>
<gene>
    <name evidence="3" type="ORF">UT28_C0001G0645</name>
</gene>
<dbReference type="Proteomes" id="UP000035648">
    <property type="component" value="Chromosome"/>
</dbReference>
<dbReference type="PANTHER" id="PTHR12526">
    <property type="entry name" value="GLYCOSYLTRANSFERASE"/>
    <property type="match status" value="1"/>
</dbReference>
<feature type="domain" description="Glycosyltransferase subfamily 4-like N-terminal" evidence="2">
    <location>
        <begin position="26"/>
        <end position="127"/>
    </location>
</feature>
<dbReference type="AlphaFoldDB" id="A0A0G4B4B2"/>
<dbReference type="EMBL" id="CP011213">
    <property type="protein sequence ID" value="AKM82445.1"/>
    <property type="molecule type" value="Genomic_DNA"/>
</dbReference>
<dbReference type="Pfam" id="PF00534">
    <property type="entry name" value="Glycos_transf_1"/>
    <property type="match status" value="1"/>
</dbReference>
<sequence>MDKLKIAVLAPLTRPIENDPRGARARIVYDLVKGLVEKGHEVTTFCTGNSTIPGKIVPIAPVAVFQMDAENPFYQHMIYLCRMMDEVIKREGEFDLIHSHLYPEVLPITFDQFLKKPLLVTPHQFVSGEVAENYKAHSKASYIAVSNYQVQEEPQINFIGTVHNGVALNEFDFNDSSEDYLLFFGRMKEFVEIDGKSVDPKGVTNAIKIAQKAGMRLKIAGNVESQAFFDREIKPYLGEQIEFVGPIDSFGPISVEQKVKLYKNAKAFLFPINLVEAFGMTMLESMACGTPVIGSDLGATSEAIIDGKTGFLVPPGDIDAAVAAAKKIDQIDRKNCRKHIEENFTVEKMVAEYEGMYQKVLKTN</sequence>
<dbReference type="InterPro" id="IPR001296">
    <property type="entry name" value="Glyco_trans_1"/>
</dbReference>